<keyword evidence="1" id="KW-0812">Transmembrane</keyword>
<gene>
    <name evidence="2" type="ORF">M421DRAFT_9679</name>
</gene>
<dbReference type="Gene3D" id="3.30.40.10">
    <property type="entry name" value="Zinc/RING finger domain, C3HC4 (zinc finger)"/>
    <property type="match status" value="1"/>
</dbReference>
<organism evidence="2 3">
    <name type="scientific">Didymella exigua CBS 183.55</name>
    <dbReference type="NCBI Taxonomy" id="1150837"/>
    <lineage>
        <taxon>Eukaryota</taxon>
        <taxon>Fungi</taxon>
        <taxon>Dikarya</taxon>
        <taxon>Ascomycota</taxon>
        <taxon>Pezizomycotina</taxon>
        <taxon>Dothideomycetes</taxon>
        <taxon>Pleosporomycetidae</taxon>
        <taxon>Pleosporales</taxon>
        <taxon>Pleosporineae</taxon>
        <taxon>Didymellaceae</taxon>
        <taxon>Didymella</taxon>
    </lineage>
</organism>
<evidence type="ECO:0000256" key="1">
    <source>
        <dbReference type="SAM" id="Phobius"/>
    </source>
</evidence>
<reference evidence="2" key="1">
    <citation type="journal article" date="2020" name="Stud. Mycol.">
        <title>101 Dothideomycetes genomes: a test case for predicting lifestyles and emergence of pathogens.</title>
        <authorList>
            <person name="Haridas S."/>
            <person name="Albert R."/>
            <person name="Binder M."/>
            <person name="Bloem J."/>
            <person name="Labutti K."/>
            <person name="Salamov A."/>
            <person name="Andreopoulos B."/>
            <person name="Baker S."/>
            <person name="Barry K."/>
            <person name="Bills G."/>
            <person name="Bluhm B."/>
            <person name="Cannon C."/>
            <person name="Castanera R."/>
            <person name="Culley D."/>
            <person name="Daum C."/>
            <person name="Ezra D."/>
            <person name="Gonzalez J."/>
            <person name="Henrissat B."/>
            <person name="Kuo A."/>
            <person name="Liang C."/>
            <person name="Lipzen A."/>
            <person name="Lutzoni F."/>
            <person name="Magnuson J."/>
            <person name="Mondo S."/>
            <person name="Nolan M."/>
            <person name="Ohm R."/>
            <person name="Pangilinan J."/>
            <person name="Park H.-J."/>
            <person name="Ramirez L."/>
            <person name="Alfaro M."/>
            <person name="Sun H."/>
            <person name="Tritt A."/>
            <person name="Yoshinaga Y."/>
            <person name="Zwiers L.-H."/>
            <person name="Turgeon B."/>
            <person name="Goodwin S."/>
            <person name="Spatafora J."/>
            <person name="Crous P."/>
            <person name="Grigoriev I."/>
        </authorList>
    </citation>
    <scope>NUCLEOTIDE SEQUENCE</scope>
    <source>
        <strain evidence="2">CBS 183.55</strain>
    </source>
</reference>
<dbReference type="Proteomes" id="UP000800082">
    <property type="component" value="Unassembled WGS sequence"/>
</dbReference>
<dbReference type="EMBL" id="ML979005">
    <property type="protein sequence ID" value="KAF1923446.1"/>
    <property type="molecule type" value="Genomic_DNA"/>
</dbReference>
<dbReference type="CDD" id="cd16448">
    <property type="entry name" value="RING-H2"/>
    <property type="match status" value="1"/>
</dbReference>
<dbReference type="SUPFAM" id="SSF57850">
    <property type="entry name" value="RING/U-box"/>
    <property type="match status" value="1"/>
</dbReference>
<evidence type="ECO:0000313" key="3">
    <source>
        <dbReference type="Proteomes" id="UP000800082"/>
    </source>
</evidence>
<accession>A0A6A5R9W1</accession>
<keyword evidence="3" id="KW-1185">Reference proteome</keyword>
<dbReference type="AlphaFoldDB" id="A0A6A5R9W1"/>
<dbReference type="RefSeq" id="XP_033443699.1">
    <property type="nucleotide sequence ID" value="XM_033598424.1"/>
</dbReference>
<evidence type="ECO:0000313" key="2">
    <source>
        <dbReference type="EMBL" id="KAF1923446.1"/>
    </source>
</evidence>
<name>A0A6A5R9W1_9PLEO</name>
<sequence>MAKADHQNPLAATTAVEFEHELEVITWVLFSILVVCILSNLIYLLLSHDWVWSLAREDLNDYYYEYSTSLEDGDVCCICQEDFNDASNDLKELCAPILLNPCNHGVGDRCFSRWITSSDNTRFAGKMFALSDDTILGNLQVASDLFSSLYMNTFGFEGSAYSTLQSPTERDAERFGEKPFLVFTSWLLTFRLNERKRKGQAHFGHSLSRTVTRDSGGP</sequence>
<proteinExistence type="predicted"/>
<keyword evidence="1" id="KW-1133">Transmembrane helix</keyword>
<keyword evidence="1" id="KW-0472">Membrane</keyword>
<protein>
    <submittedName>
        <fullName evidence="2">Uncharacterized protein</fullName>
    </submittedName>
</protein>
<dbReference type="GeneID" id="54356091"/>
<dbReference type="OrthoDB" id="263283at2759"/>
<feature type="transmembrane region" description="Helical" evidence="1">
    <location>
        <begin position="24"/>
        <end position="46"/>
    </location>
</feature>
<dbReference type="InterPro" id="IPR013083">
    <property type="entry name" value="Znf_RING/FYVE/PHD"/>
</dbReference>